<evidence type="ECO:0000313" key="6">
    <source>
        <dbReference type="EMBL" id="WAX58307.1"/>
    </source>
</evidence>
<accession>A0ABY7K431</accession>
<evidence type="ECO:0000313" key="7">
    <source>
        <dbReference type="Proteomes" id="UP001164693"/>
    </source>
</evidence>
<dbReference type="InterPro" id="IPR017508">
    <property type="entry name" value="HipA_N1"/>
</dbReference>
<dbReference type="PANTHER" id="PTHR37419:SF1">
    <property type="entry name" value="SERINE_THREONINE-PROTEIN KINASE TOXIN HIPA"/>
    <property type="match status" value="1"/>
</dbReference>
<feature type="domain" description="HipA N-terminal subdomain 1" evidence="5">
    <location>
        <begin position="19"/>
        <end position="116"/>
    </location>
</feature>
<dbReference type="Gene3D" id="1.10.1070.20">
    <property type="match status" value="1"/>
</dbReference>
<organism evidence="6 7">
    <name type="scientific">Jatrophihabitans cynanchi</name>
    <dbReference type="NCBI Taxonomy" id="2944128"/>
    <lineage>
        <taxon>Bacteria</taxon>
        <taxon>Bacillati</taxon>
        <taxon>Actinomycetota</taxon>
        <taxon>Actinomycetes</taxon>
        <taxon>Jatrophihabitantales</taxon>
        <taxon>Jatrophihabitantaceae</taxon>
        <taxon>Jatrophihabitans</taxon>
    </lineage>
</organism>
<evidence type="ECO:0000256" key="3">
    <source>
        <dbReference type="ARBA" id="ARBA00022777"/>
    </source>
</evidence>
<dbReference type="InterPro" id="IPR052028">
    <property type="entry name" value="HipA_Ser/Thr_kinase"/>
</dbReference>
<evidence type="ECO:0000256" key="2">
    <source>
        <dbReference type="ARBA" id="ARBA00022679"/>
    </source>
</evidence>
<keyword evidence="7" id="KW-1185">Reference proteome</keyword>
<dbReference type="InterPro" id="IPR012893">
    <property type="entry name" value="HipA-like_C"/>
</dbReference>
<feature type="domain" description="HipA-like C-terminal" evidence="4">
    <location>
        <begin position="155"/>
        <end position="377"/>
    </location>
</feature>
<comment type="similarity">
    <text evidence="1">Belongs to the HipA Ser/Thr kinase family.</text>
</comment>
<dbReference type="RefSeq" id="WP_269444857.1">
    <property type="nucleotide sequence ID" value="NZ_CP097463.1"/>
</dbReference>
<sequence>MTGPADDRLEHLRDVQQADVYKCGDRAATLTRTADGLEFGYLDEWIAGGGAAVATTLPVRAEPVLRPAGALPSYFAGLLPEGRRLRVLRRAVKTSADDELSLLLAVGADAIGDVQVVPAGVSPAEVPPRIAIDEIGDASFADLLTELGIRAQRMALPGVQDKTSAAMINLPVARAGERFILKLNPTNDYPKLVENEAFFLGAARASGLTVPPHDLVVDRDGASGLLVRRFDRITVDGELRALAVEDGCQVADRPPADKYLLGTDRTFAALTAVCDAPVLAGRELIRQLAFAYLTGNGDAHAKNFSVLQDQSGEWRVSPVYDVPCSQVYGDSTMAMSLSGRAGSDFRARDFVALGTALGVPERATRRALIDLTDRADRWLPELDALPFDRGQVSKLRRVIQHRRSRLTK</sequence>
<protein>
    <submittedName>
        <fullName evidence="6">HipA domain-containing protein</fullName>
    </submittedName>
</protein>
<dbReference type="Proteomes" id="UP001164693">
    <property type="component" value="Chromosome"/>
</dbReference>
<dbReference type="PANTHER" id="PTHR37419">
    <property type="entry name" value="SERINE/THREONINE-PROTEIN KINASE TOXIN HIPA"/>
    <property type="match status" value="1"/>
</dbReference>
<reference evidence="6" key="1">
    <citation type="submission" date="2022-05" db="EMBL/GenBank/DDBJ databases">
        <title>Jatrophihabitans sp. SB3-54 whole genome sequence.</title>
        <authorList>
            <person name="Suh M.K."/>
            <person name="Eom M.K."/>
            <person name="Kim J.S."/>
            <person name="Kim H.S."/>
            <person name="Do H.E."/>
            <person name="Shin Y.K."/>
            <person name="Lee J.-S."/>
        </authorList>
    </citation>
    <scope>NUCLEOTIDE SEQUENCE</scope>
    <source>
        <strain evidence="6">SB3-54</strain>
    </source>
</reference>
<evidence type="ECO:0000259" key="5">
    <source>
        <dbReference type="Pfam" id="PF13657"/>
    </source>
</evidence>
<dbReference type="Pfam" id="PF07804">
    <property type="entry name" value="HipA_C"/>
    <property type="match status" value="1"/>
</dbReference>
<evidence type="ECO:0000259" key="4">
    <source>
        <dbReference type="Pfam" id="PF07804"/>
    </source>
</evidence>
<proteinExistence type="inferred from homology"/>
<gene>
    <name evidence="6" type="ORF">M6B22_05955</name>
</gene>
<evidence type="ECO:0000256" key="1">
    <source>
        <dbReference type="ARBA" id="ARBA00010164"/>
    </source>
</evidence>
<keyword evidence="3" id="KW-0418">Kinase</keyword>
<name>A0ABY7K431_9ACTN</name>
<dbReference type="NCBIfam" id="TIGR03071">
    <property type="entry name" value="couple_hipA"/>
    <property type="match status" value="1"/>
</dbReference>
<keyword evidence="2" id="KW-0808">Transferase</keyword>
<dbReference type="Pfam" id="PF13657">
    <property type="entry name" value="Couple_hipA"/>
    <property type="match status" value="1"/>
</dbReference>
<dbReference type="EMBL" id="CP097463">
    <property type="protein sequence ID" value="WAX58307.1"/>
    <property type="molecule type" value="Genomic_DNA"/>
</dbReference>